<sequence length="894" mass="103209">MPWSGVPITICTPKSLPSDYFKKSIQGGIKNTFDSSVSLDNFDKLFQSRTYLSKQSEIREIDGKSDSFHYWKIVEQVTSFVKDKHSYRVSLVTFEYGNVNLSNQKLVEDSNSKIFFQIQITNYDVVKHGYFTEIHLNIDKTCIALVSQSSCCVCHLPNLENEITTKINSKKFGPVCIVPNAYTGYLLHDVHLNESNNFYTMDERDLYYKTSSHIVKVKWHHNFNNFICILEKNSNNRHFDFQTYFRIYNISKNIDVPVYKLKIDSSAWKNTFCRTMDYKDSDTIHNMCYGDEKDLSFDTNVKLEHENSGNIVDFTIGIHDPDNVWQEYTLYLLHEYGFVYIYTPIIFFDLNLSNEDRVMMISNTTYHLLNSNFISTENLSQELYTELNLLLYSSSESIHNPRLICTTFSQGHDMNTSFVILSHSPTFIFAIINSLGTLSIYASDFSLFPSVPALANYWSQSIDSVCIYTINYSILNPVLFPVKNSQESVLIYSTKSYYFLMLNMSTCDGSKIISSKYSSYMKNKNLDNIVELTYGGCNILLFNALMSKLDQGYSIYSHPCYIHTSDRSEISVFVNEYPIECRFMRPLGFCAIRPVIEKGCSDNNLSVNCITGEIQKFRNEFTDLLEKVRNEMATKNSMVNKTFNILTSLQSLHRTVNRFNELEKFYSFLLVKVKETHEDNIKNTLEYIDSSATHSSQVKSIIQDRIDKIKKCNGIIQSRYKNINTVFKDLVAKNECQNVKVYYNNFMTRIDCIIAEFVHLYLQYQCIECIKLRAQINGYETIKDKPVLSRFGPSVATLEHLLTSGSYSSTSASLLKSFPRSLSRDPPRSTISQLSRSQRSHSQISRKEAMDMKLSCEDKGQVLSCENCIMLKDAFKKYIVLIKNINRGLNKAVF</sequence>
<dbReference type="KEGG" id="bmic:BMR1_02g03760"/>
<feature type="region of interest" description="Disordered" evidence="1">
    <location>
        <begin position="818"/>
        <end position="846"/>
    </location>
</feature>
<reference evidence="2 3" key="3">
    <citation type="journal article" date="2016" name="Sci. Rep.">
        <title>Genome-wide diversity and gene expression profiling of Babesia microti isolates identify polymorphic genes that mediate host-pathogen interactions.</title>
        <authorList>
            <person name="Silva J.C."/>
            <person name="Cornillot E."/>
            <person name="McCracken C."/>
            <person name="Usmani-Brown S."/>
            <person name="Dwivedi A."/>
            <person name="Ifeonu O.O."/>
            <person name="Crabtree J."/>
            <person name="Gotia H.T."/>
            <person name="Virji A.Z."/>
            <person name="Reynes C."/>
            <person name="Colinge J."/>
            <person name="Kumar V."/>
            <person name="Lawres L."/>
            <person name="Pazzi J.E."/>
            <person name="Pablo J.V."/>
            <person name="Hung C."/>
            <person name="Brancato J."/>
            <person name="Kumari P."/>
            <person name="Orvis J."/>
            <person name="Tretina K."/>
            <person name="Chibucos M."/>
            <person name="Ott S."/>
            <person name="Sadzewicz L."/>
            <person name="Sengamalay N."/>
            <person name="Shetty A.C."/>
            <person name="Su Q."/>
            <person name="Tallon L."/>
            <person name="Fraser C.M."/>
            <person name="Frutos R."/>
            <person name="Molina D.M."/>
            <person name="Krause P.J."/>
            <person name="Ben Mamoun C."/>
        </authorList>
    </citation>
    <scope>NUCLEOTIDE SEQUENCE [LARGE SCALE GENOMIC DNA]</scope>
    <source>
        <strain evidence="2 3">RI</strain>
    </source>
</reference>
<dbReference type="Proteomes" id="UP000002899">
    <property type="component" value="Chromosome II"/>
</dbReference>
<evidence type="ECO:0000313" key="2">
    <source>
        <dbReference type="EMBL" id="CCF73902.1"/>
    </source>
</evidence>
<evidence type="ECO:0000256" key="1">
    <source>
        <dbReference type="SAM" id="MobiDB-lite"/>
    </source>
</evidence>
<evidence type="ECO:0000313" key="3">
    <source>
        <dbReference type="Proteomes" id="UP000002899"/>
    </source>
</evidence>
<reference evidence="2 3" key="2">
    <citation type="journal article" date="2013" name="PLoS ONE">
        <title>Whole genome mapping and re-organization of the nuclear and mitochondrial genomes of Babesia microti isolates.</title>
        <authorList>
            <person name="Cornillot E."/>
            <person name="Dassouli A."/>
            <person name="Garg A."/>
            <person name="Pachikara N."/>
            <person name="Randazzo S."/>
            <person name="Depoix D."/>
            <person name="Carcy B."/>
            <person name="Delbecq S."/>
            <person name="Frutos R."/>
            <person name="Silva J.C."/>
            <person name="Sutton R."/>
            <person name="Krause P.J."/>
            <person name="Mamoun C.B."/>
        </authorList>
    </citation>
    <scope>NUCLEOTIDE SEQUENCE [LARGE SCALE GENOMIC DNA]</scope>
    <source>
        <strain evidence="2 3">RI</strain>
    </source>
</reference>
<proteinExistence type="predicted"/>
<protein>
    <submittedName>
        <fullName evidence="2">Uncharacterized protein</fullName>
    </submittedName>
</protein>
<dbReference type="RefSeq" id="XP_012648511.1">
    <property type="nucleotide sequence ID" value="XM_012793057.1"/>
</dbReference>
<dbReference type="EMBL" id="FO082872">
    <property type="protein sequence ID" value="CCF73902.1"/>
    <property type="molecule type" value="Genomic_DNA"/>
</dbReference>
<dbReference type="GeneID" id="24424534"/>
<dbReference type="VEuPathDB" id="PiroplasmaDB:BMR1_02g03760"/>
<reference evidence="2 3" key="1">
    <citation type="journal article" date="2012" name="Nucleic Acids Res.">
        <title>Sequencing of the smallest Apicomplexan genome from the human pathogen Babesia microti.</title>
        <authorList>
            <person name="Cornillot E."/>
            <person name="Hadj-Kaddour K."/>
            <person name="Dassouli A."/>
            <person name="Noel B."/>
            <person name="Ranwez V."/>
            <person name="Vacherie B."/>
            <person name="Augagneur Y."/>
            <person name="Bres V."/>
            <person name="Duclos A."/>
            <person name="Randazzo S."/>
            <person name="Carcy B."/>
            <person name="Debierre-Grockiego F."/>
            <person name="Delbecq S."/>
            <person name="Moubri-Menage K."/>
            <person name="Shams-Eldin H."/>
            <person name="Usmani-Brown S."/>
            <person name="Bringaud F."/>
            <person name="Wincker P."/>
            <person name="Vivares C.P."/>
            <person name="Schwarz R.T."/>
            <person name="Schetters T.P."/>
            <person name="Krause P.J."/>
            <person name="Gorenflot A."/>
            <person name="Berry V."/>
            <person name="Barbe V."/>
            <person name="Ben Mamoun C."/>
        </authorList>
    </citation>
    <scope>NUCLEOTIDE SEQUENCE [LARGE SCALE GENOMIC DNA]</scope>
    <source>
        <strain evidence="2 3">RI</strain>
    </source>
</reference>
<name>I7J6L9_BABMR</name>
<organism evidence="2 3">
    <name type="scientific">Babesia microti (strain RI)</name>
    <dbReference type="NCBI Taxonomy" id="1133968"/>
    <lineage>
        <taxon>Eukaryota</taxon>
        <taxon>Sar</taxon>
        <taxon>Alveolata</taxon>
        <taxon>Apicomplexa</taxon>
        <taxon>Aconoidasida</taxon>
        <taxon>Piroplasmida</taxon>
        <taxon>Babesiidae</taxon>
        <taxon>Babesia</taxon>
    </lineage>
</organism>
<feature type="compositionally biased region" description="Low complexity" evidence="1">
    <location>
        <begin position="832"/>
        <end position="843"/>
    </location>
</feature>
<gene>
    <name evidence="2" type="ORF">BMR1_02g03760</name>
</gene>
<dbReference type="AlphaFoldDB" id="I7J6L9"/>
<accession>I7J6L9</accession>
<keyword evidence="3" id="KW-1185">Reference proteome</keyword>